<sequence length="98" mass="10543">MHPLQGDIDQRGTIPAGKVKEDGTFVVSTFGIEDGAPEGEFGVTVFWPQFPGKDDPGEDRLRGKFALPTTPATMVTITKGENKLAPLDLKASNMLRGE</sequence>
<evidence type="ECO:0000313" key="2">
    <source>
        <dbReference type="Proteomes" id="UP001139103"/>
    </source>
</evidence>
<evidence type="ECO:0008006" key="3">
    <source>
        <dbReference type="Google" id="ProtNLM"/>
    </source>
</evidence>
<keyword evidence="2" id="KW-1185">Reference proteome</keyword>
<reference evidence="1" key="1">
    <citation type="submission" date="2021-11" db="EMBL/GenBank/DDBJ databases">
        <title>Genome sequence.</title>
        <authorList>
            <person name="Sun Q."/>
        </authorList>
    </citation>
    <scope>NUCLEOTIDE SEQUENCE</scope>
    <source>
        <strain evidence="1">JC732</strain>
    </source>
</reference>
<name>A0A9X1SHJ5_9BACT</name>
<accession>A0A9X1SHJ5</accession>
<evidence type="ECO:0000313" key="1">
    <source>
        <dbReference type="EMBL" id="MCC9630508.1"/>
    </source>
</evidence>
<proteinExistence type="predicted"/>
<organism evidence="1 2">
    <name type="scientific">Blastopirellula sediminis</name>
    <dbReference type="NCBI Taxonomy" id="2894196"/>
    <lineage>
        <taxon>Bacteria</taxon>
        <taxon>Pseudomonadati</taxon>
        <taxon>Planctomycetota</taxon>
        <taxon>Planctomycetia</taxon>
        <taxon>Pirellulales</taxon>
        <taxon>Pirellulaceae</taxon>
        <taxon>Blastopirellula</taxon>
    </lineage>
</organism>
<dbReference type="AlphaFoldDB" id="A0A9X1SHJ5"/>
<dbReference type="Proteomes" id="UP001139103">
    <property type="component" value="Unassembled WGS sequence"/>
</dbReference>
<gene>
    <name evidence="1" type="ORF">LOC68_19100</name>
</gene>
<dbReference type="RefSeq" id="WP_230221707.1">
    <property type="nucleotide sequence ID" value="NZ_JAJKFT010000010.1"/>
</dbReference>
<protein>
    <recommendedName>
        <fullName evidence="3">Carboxypeptidase regulatory-like domain-containing protein</fullName>
    </recommendedName>
</protein>
<comment type="caution">
    <text evidence="1">The sequence shown here is derived from an EMBL/GenBank/DDBJ whole genome shotgun (WGS) entry which is preliminary data.</text>
</comment>
<dbReference type="EMBL" id="JAJKFT010000010">
    <property type="protein sequence ID" value="MCC9630508.1"/>
    <property type="molecule type" value="Genomic_DNA"/>
</dbReference>